<feature type="domain" description="Ribosomal protein eL8/eL30/eS12/Gadd45" evidence="1">
    <location>
        <begin position="11"/>
        <end position="76"/>
    </location>
</feature>
<organism evidence="2 3">
    <name type="scientific">Oscillibacter hominis</name>
    <dbReference type="NCBI Taxonomy" id="2763056"/>
    <lineage>
        <taxon>Bacteria</taxon>
        <taxon>Bacillati</taxon>
        <taxon>Bacillota</taxon>
        <taxon>Clostridia</taxon>
        <taxon>Eubacteriales</taxon>
        <taxon>Oscillospiraceae</taxon>
        <taxon>Oscillibacter</taxon>
    </lineage>
</organism>
<dbReference type="AlphaFoldDB" id="A0A7G9B5E6"/>
<dbReference type="InterPro" id="IPR004038">
    <property type="entry name" value="Ribosomal_eL8/eL30/eS12/Gad45"/>
</dbReference>
<dbReference type="SUPFAM" id="SSF55315">
    <property type="entry name" value="L30e-like"/>
    <property type="match status" value="1"/>
</dbReference>
<evidence type="ECO:0000259" key="1">
    <source>
        <dbReference type="Pfam" id="PF01248"/>
    </source>
</evidence>
<evidence type="ECO:0000313" key="3">
    <source>
        <dbReference type="Proteomes" id="UP000515960"/>
    </source>
</evidence>
<dbReference type="InterPro" id="IPR029064">
    <property type="entry name" value="Ribosomal_eL30-like_sf"/>
</dbReference>
<accession>A0A7G9B5E6</accession>
<reference evidence="2 3" key="1">
    <citation type="submission" date="2020-08" db="EMBL/GenBank/DDBJ databases">
        <authorList>
            <person name="Liu C."/>
            <person name="Sun Q."/>
        </authorList>
    </citation>
    <scope>NUCLEOTIDE SEQUENCE [LARGE SCALE GENOMIC DNA]</scope>
    <source>
        <strain evidence="2 3">NSJ-62</strain>
    </source>
</reference>
<proteinExistence type="predicted"/>
<dbReference type="EMBL" id="CP060490">
    <property type="protein sequence ID" value="QNL44777.1"/>
    <property type="molecule type" value="Genomic_DNA"/>
</dbReference>
<protein>
    <submittedName>
        <fullName evidence="2">Ribosomal L7Ae/L30e/S12e/Gadd45 family protein</fullName>
    </submittedName>
</protein>
<dbReference type="Gene3D" id="3.30.1330.30">
    <property type="match status" value="1"/>
</dbReference>
<dbReference type="KEGG" id="ohi:H8790_01610"/>
<evidence type="ECO:0000313" key="2">
    <source>
        <dbReference type="EMBL" id="QNL44777.1"/>
    </source>
</evidence>
<gene>
    <name evidence="2" type="ORF">H8790_01610</name>
</gene>
<dbReference type="RefSeq" id="WP_187333361.1">
    <property type="nucleotide sequence ID" value="NZ_CP060490.1"/>
</dbReference>
<sequence>MLEELASRDKVIGVKQSRRAIAEGKAAKAFFACDADPAVLEGLRLGCAEQGVPTEEDHSMSELGRACRISVGAAVAVLLK</sequence>
<name>A0A7G9B5E6_9FIRM</name>
<keyword evidence="3" id="KW-1185">Reference proteome</keyword>
<dbReference type="Proteomes" id="UP000515960">
    <property type="component" value="Chromosome"/>
</dbReference>
<dbReference type="Pfam" id="PF01248">
    <property type="entry name" value="Ribosomal_L7Ae"/>
    <property type="match status" value="1"/>
</dbReference>